<dbReference type="Gene3D" id="3.40.50.300">
    <property type="entry name" value="P-loop containing nucleotide triphosphate hydrolases"/>
    <property type="match status" value="1"/>
</dbReference>
<dbReference type="GO" id="GO:1990904">
    <property type="term" value="C:ribonucleoprotein complex"/>
    <property type="evidence" value="ECO:0007669"/>
    <property type="project" value="TreeGrafter"/>
</dbReference>
<gene>
    <name evidence="5" type="ORF">RI129_011733</name>
</gene>
<dbReference type="GO" id="GO:0005829">
    <property type="term" value="C:cytosol"/>
    <property type="evidence" value="ECO:0007669"/>
    <property type="project" value="TreeGrafter"/>
</dbReference>
<dbReference type="PANTHER" id="PTHR42908">
    <property type="entry name" value="TRANSLATION ELONGATION FACTOR-RELATED"/>
    <property type="match status" value="1"/>
</dbReference>
<dbReference type="Gene3D" id="3.30.230.10">
    <property type="match status" value="1"/>
</dbReference>
<dbReference type="GO" id="GO:0042256">
    <property type="term" value="P:cytosolic ribosome assembly"/>
    <property type="evidence" value="ECO:0007669"/>
    <property type="project" value="TreeGrafter"/>
</dbReference>
<keyword evidence="1" id="KW-0547">Nucleotide-binding</keyword>
<organism evidence="5 6">
    <name type="scientific">Pyrocoelia pectoralis</name>
    <dbReference type="NCBI Taxonomy" id="417401"/>
    <lineage>
        <taxon>Eukaryota</taxon>
        <taxon>Metazoa</taxon>
        <taxon>Ecdysozoa</taxon>
        <taxon>Arthropoda</taxon>
        <taxon>Hexapoda</taxon>
        <taxon>Insecta</taxon>
        <taxon>Pterygota</taxon>
        <taxon>Neoptera</taxon>
        <taxon>Endopterygota</taxon>
        <taxon>Coleoptera</taxon>
        <taxon>Polyphaga</taxon>
        <taxon>Elateriformia</taxon>
        <taxon>Elateroidea</taxon>
        <taxon>Lampyridae</taxon>
        <taxon>Lampyrinae</taxon>
        <taxon>Pyrocoelia</taxon>
    </lineage>
</organism>
<dbReference type="GO" id="GO:0003924">
    <property type="term" value="F:GTPase activity"/>
    <property type="evidence" value="ECO:0007669"/>
    <property type="project" value="InterPro"/>
</dbReference>
<feature type="region of interest" description="Disordered" evidence="3">
    <location>
        <begin position="1"/>
        <end position="21"/>
    </location>
</feature>
<dbReference type="Pfam" id="PF00009">
    <property type="entry name" value="GTP_EFTU"/>
    <property type="match status" value="1"/>
</dbReference>
<evidence type="ECO:0000313" key="6">
    <source>
        <dbReference type="Proteomes" id="UP001329430"/>
    </source>
</evidence>
<dbReference type="Gene3D" id="3.30.70.870">
    <property type="entry name" value="Elongation Factor G (Translational Gtpase), domain 3"/>
    <property type="match status" value="1"/>
</dbReference>
<evidence type="ECO:0000313" key="5">
    <source>
        <dbReference type="EMBL" id="KAK5639241.1"/>
    </source>
</evidence>
<dbReference type="EMBL" id="JAVRBK010000009">
    <property type="protein sequence ID" value="KAK5639241.1"/>
    <property type="molecule type" value="Genomic_DNA"/>
</dbReference>
<dbReference type="Proteomes" id="UP001329430">
    <property type="component" value="Chromosome 9"/>
</dbReference>
<dbReference type="InterPro" id="IPR009000">
    <property type="entry name" value="Transl_B-barrel_sf"/>
</dbReference>
<feature type="domain" description="Tr-type G" evidence="4">
    <location>
        <begin position="41"/>
        <end position="260"/>
    </location>
</feature>
<accession>A0AAN7V688</accession>
<dbReference type="InterPro" id="IPR035647">
    <property type="entry name" value="EFG_III/V"/>
</dbReference>
<dbReference type="PANTHER" id="PTHR42908:SF3">
    <property type="entry name" value="ELONGATION FACTOR-LIKE GTPASE 1"/>
    <property type="match status" value="1"/>
</dbReference>
<dbReference type="NCBIfam" id="TIGR00231">
    <property type="entry name" value="small_GTP"/>
    <property type="match status" value="1"/>
</dbReference>
<reference evidence="5 6" key="1">
    <citation type="journal article" date="2024" name="Insects">
        <title>An Improved Chromosome-Level Genome Assembly of the Firefly Pyrocoelia pectoralis.</title>
        <authorList>
            <person name="Fu X."/>
            <person name="Meyer-Rochow V.B."/>
            <person name="Ballantyne L."/>
            <person name="Zhu X."/>
        </authorList>
    </citation>
    <scope>NUCLEOTIDE SEQUENCE [LARGE SCALE GENOMIC DNA]</scope>
    <source>
        <strain evidence="5">XCY_ONT2</strain>
    </source>
</reference>
<dbReference type="SUPFAM" id="SSF52540">
    <property type="entry name" value="P-loop containing nucleoside triphosphate hydrolases"/>
    <property type="match status" value="1"/>
</dbReference>
<dbReference type="SUPFAM" id="SSF50447">
    <property type="entry name" value="Translation proteins"/>
    <property type="match status" value="1"/>
</dbReference>
<dbReference type="SUPFAM" id="SSF54980">
    <property type="entry name" value="EF-G C-terminal domain-like"/>
    <property type="match status" value="1"/>
</dbReference>
<dbReference type="GO" id="GO:0043022">
    <property type="term" value="F:ribosome binding"/>
    <property type="evidence" value="ECO:0007669"/>
    <property type="project" value="TreeGrafter"/>
</dbReference>
<comment type="caution">
    <text evidence="5">The sequence shown here is derived from an EMBL/GenBank/DDBJ whole genome shotgun (WGS) entry which is preliminary data.</text>
</comment>
<dbReference type="PRINTS" id="PR00315">
    <property type="entry name" value="ELONGATNFCT"/>
</dbReference>
<dbReference type="FunFam" id="3.30.70.870:FF:000002">
    <property type="entry name" value="Translation elongation factor 2"/>
    <property type="match status" value="1"/>
</dbReference>
<dbReference type="SUPFAM" id="SSF54211">
    <property type="entry name" value="Ribosomal protein S5 domain 2-like"/>
    <property type="match status" value="1"/>
</dbReference>
<dbReference type="Gene3D" id="2.40.30.10">
    <property type="entry name" value="Translation factors"/>
    <property type="match status" value="1"/>
</dbReference>
<keyword evidence="2" id="KW-0342">GTP-binding</keyword>
<dbReference type="InterPro" id="IPR005225">
    <property type="entry name" value="Small_GTP-bd"/>
</dbReference>
<protein>
    <recommendedName>
        <fullName evidence="4">Tr-type G domain-containing protein</fullName>
    </recommendedName>
</protein>
<keyword evidence="6" id="KW-1185">Reference proteome</keyword>
<evidence type="ECO:0000256" key="1">
    <source>
        <dbReference type="ARBA" id="ARBA00022741"/>
    </source>
</evidence>
<dbReference type="InterPro" id="IPR014721">
    <property type="entry name" value="Ribsml_uS5_D2-typ_fold_subgr"/>
</dbReference>
<proteinExistence type="predicted"/>
<dbReference type="InterPro" id="IPR000795">
    <property type="entry name" value="T_Tr_GTP-bd_dom"/>
</dbReference>
<dbReference type="InterPro" id="IPR027417">
    <property type="entry name" value="P-loop_NTPase"/>
</dbReference>
<dbReference type="PROSITE" id="PS51722">
    <property type="entry name" value="G_TR_2"/>
    <property type="match status" value="1"/>
</dbReference>
<dbReference type="InterPro" id="IPR020568">
    <property type="entry name" value="Ribosomal_Su5_D2-typ_SF"/>
</dbReference>
<evidence type="ECO:0000256" key="2">
    <source>
        <dbReference type="ARBA" id="ARBA00023134"/>
    </source>
</evidence>
<evidence type="ECO:0000259" key="4">
    <source>
        <dbReference type="PROSITE" id="PS51722"/>
    </source>
</evidence>
<sequence length="952" mass="108294">MWKDESSATSTPTPSPIRQIPHLCSSAQPEERLDPSRFLPNRIRNVCLLAHVDHGKTTVADSILTLSGIVQDRSAGQLRFMDNRVDERERKITMKSSCMCIPHFVTTPQERIPQLINLVDTPGHIDFTNEVNCATSLCDSALFIVDVVEGLTPQAKSLLKQAYSDKLKVLLIINKIDRLLLELRYNGDQVFHRIWNLVAECNNFMRTLVTTNSTDVTSSSGLTFNPQMGEVIFASGIDGWGFTLRDIAELFINKIKGESLDTLTNKLWDEDLFVNKSTNTIKTGAIAKQFHNVFTQLVCSTLIHIYEKLVLQENSDEIDIILKKLRIDKSTLLLKTPNFRNKTKIIMMKWKSLGVVIARQCYEILPSPIDGEVRTHTRNVASYPCNRGFGFIKMFYNIVSNTRELPGVMLCSMRKLFIENERETQLLFSKNYNELCQKVSKTSEKKFAEILLSDDNFQVISLVRICSGTLHSGQRLAALDAFLEPVHFMSLSKTVAGAVSFVTIGNIFLPIGNQLRKVKSVGPGYICGVTLMGPFPSPRITIADFQSVPIFEERRIEPIMYNVITPVAPADSSVLRMALYMLQYLDTSVNTFTNEMGEFVFCTLGKVHLDKCLNDLRQNFVDVPMKISEPIYSLRETVTDSQPVPISMTIPISESLSMQLELFVTPLPLDIINILKKYHSVIYAIKWHHLPPSAYLHACIKEKKKLSFTNVKYLPVDDATLKRLEEELESVMKEDDGIFKNLLPRNILWISESESSVNVIFNITQSYKASIFERHNEQDMRTRVFNNIVRAFQGACDAGPICKEKISNCAFVLNKFNLIGEADVMSDHEITSQHSAILAIKSLFHEAFMKSEISIMEPMLRATIHSHHIGEFFIYYLYYDLSFPIYFFNVFVSNGDDKLCITPSGMWLWCMVYLIQLQFGNKNEATFYQHFINKIRFGLLTISIYSIGVADY</sequence>
<dbReference type="AlphaFoldDB" id="A0AAN7V688"/>
<dbReference type="GO" id="GO:0005525">
    <property type="term" value="F:GTP binding"/>
    <property type="evidence" value="ECO:0007669"/>
    <property type="project" value="UniProtKB-KW"/>
</dbReference>
<name>A0AAN7V688_9COLE</name>
<evidence type="ECO:0000256" key="3">
    <source>
        <dbReference type="SAM" id="MobiDB-lite"/>
    </source>
</evidence>